<name>A0ABW2H186_9ACTN</name>
<evidence type="ECO:0000313" key="1">
    <source>
        <dbReference type="EMBL" id="MFC7246015.1"/>
    </source>
</evidence>
<protein>
    <submittedName>
        <fullName evidence="1">Uncharacterized protein</fullName>
    </submittedName>
</protein>
<dbReference type="Proteomes" id="UP001596392">
    <property type="component" value="Unassembled WGS sequence"/>
</dbReference>
<reference evidence="2" key="1">
    <citation type="journal article" date="2019" name="Int. J. Syst. Evol. Microbiol.">
        <title>The Global Catalogue of Microorganisms (GCM) 10K type strain sequencing project: providing services to taxonomists for standard genome sequencing and annotation.</title>
        <authorList>
            <consortium name="The Broad Institute Genomics Platform"/>
            <consortium name="The Broad Institute Genome Sequencing Center for Infectious Disease"/>
            <person name="Wu L."/>
            <person name="Ma J."/>
        </authorList>
    </citation>
    <scope>NUCLEOTIDE SEQUENCE [LARGE SCALE GENOMIC DNA]</scope>
    <source>
        <strain evidence="2">CGMCC 1.9106</strain>
    </source>
</reference>
<dbReference type="RefSeq" id="WP_376808885.1">
    <property type="nucleotide sequence ID" value="NZ_JBHTAC010000033.1"/>
</dbReference>
<dbReference type="EMBL" id="JBHTAC010000033">
    <property type="protein sequence ID" value="MFC7246015.1"/>
    <property type="molecule type" value="Genomic_DNA"/>
</dbReference>
<accession>A0ABW2H186</accession>
<organism evidence="1 2">
    <name type="scientific">Catellatospora aurea</name>
    <dbReference type="NCBI Taxonomy" id="1337874"/>
    <lineage>
        <taxon>Bacteria</taxon>
        <taxon>Bacillati</taxon>
        <taxon>Actinomycetota</taxon>
        <taxon>Actinomycetes</taxon>
        <taxon>Micromonosporales</taxon>
        <taxon>Micromonosporaceae</taxon>
        <taxon>Catellatospora</taxon>
    </lineage>
</organism>
<keyword evidence="2" id="KW-1185">Reference proteome</keyword>
<proteinExistence type="predicted"/>
<evidence type="ECO:0000313" key="2">
    <source>
        <dbReference type="Proteomes" id="UP001596392"/>
    </source>
</evidence>
<sequence>MHFDRDLLKAGRRLDARSPVDRDVPRIGLDAEGRAVVTEEYSGFLHGRLWYETFVCHDGDVVEVARLDTVGPIYLHEYRFVHGLMRSAGMVAWCGSGREAYAYIDGRIGRLEIDHDDCGLVRVVEVIGPLRA</sequence>
<gene>
    <name evidence="1" type="ORF">ACFQO7_26350</name>
</gene>
<comment type="caution">
    <text evidence="1">The sequence shown here is derived from an EMBL/GenBank/DDBJ whole genome shotgun (WGS) entry which is preliminary data.</text>
</comment>